<sequence>MLVKPSHFYKRQTWLLVLVAILSALSITFLLFPNSRLLHLSEDGDSDNSFYGYLEHNQTKVIQNPFKKTSSKLLDLRKFYNERFNGTFVRPPKRIPKTLLSFRNDYLALIPLSRNEDPSWIKNLYSDLNFVSICDKNDTRELCDMYSPRLYSYYELTKKTFDMFNFFCKSGAHKQYKVILKMDFDLFIDKKYLYEVLDYMVKNNDRRIYFGDPMIVPGENGIAMNGKIYGVTSNIIDDYCSCSNPEPESGLEDLWFGYTIGNCIKGKKYSLKDGLLYYNSLEHFIFHKKYKWGNVNYSSGRKL</sequence>
<evidence type="ECO:0000313" key="3">
    <source>
        <dbReference type="Proteomes" id="UP000187455"/>
    </source>
</evidence>
<organism evidence="2 3">
    <name type="scientific">Smittium mucronatum</name>
    <dbReference type="NCBI Taxonomy" id="133383"/>
    <lineage>
        <taxon>Eukaryota</taxon>
        <taxon>Fungi</taxon>
        <taxon>Fungi incertae sedis</taxon>
        <taxon>Zoopagomycota</taxon>
        <taxon>Kickxellomycotina</taxon>
        <taxon>Harpellomycetes</taxon>
        <taxon>Harpellales</taxon>
        <taxon>Legeriomycetaceae</taxon>
        <taxon>Smittium</taxon>
    </lineage>
</organism>
<comment type="caution">
    <text evidence="2">The sequence shown here is derived from an EMBL/GenBank/DDBJ whole genome shotgun (WGS) entry which is preliminary data.</text>
</comment>
<evidence type="ECO:0000256" key="1">
    <source>
        <dbReference type="SAM" id="Phobius"/>
    </source>
</evidence>
<dbReference type="EMBL" id="LSSL01002892">
    <property type="protein sequence ID" value="OLY81000.1"/>
    <property type="molecule type" value="Genomic_DNA"/>
</dbReference>
<accession>A0A1R0GVR7</accession>
<reference evidence="2 3" key="1">
    <citation type="journal article" date="2016" name="Mol. Biol. Evol.">
        <title>Genome-Wide Survey of Gut Fungi (Harpellales) Reveals the First Horizontally Transferred Ubiquitin Gene from a Mosquito Host.</title>
        <authorList>
            <person name="Wang Y."/>
            <person name="White M.M."/>
            <person name="Kvist S."/>
            <person name="Moncalvo J.M."/>
        </authorList>
    </citation>
    <scope>NUCLEOTIDE SEQUENCE [LARGE SCALE GENOMIC DNA]</scope>
    <source>
        <strain evidence="2 3">ALG-7-W6</strain>
    </source>
</reference>
<keyword evidence="3" id="KW-1185">Reference proteome</keyword>
<keyword evidence="1" id="KW-1133">Transmembrane helix</keyword>
<feature type="transmembrane region" description="Helical" evidence="1">
    <location>
        <begin position="12"/>
        <end position="32"/>
    </location>
</feature>
<keyword evidence="1" id="KW-0812">Transmembrane</keyword>
<evidence type="ECO:0000313" key="2">
    <source>
        <dbReference type="EMBL" id="OLY81000.1"/>
    </source>
</evidence>
<dbReference type="OrthoDB" id="5540755at2759"/>
<protein>
    <recommendedName>
        <fullName evidence="4">Hexosyltransferase</fullName>
    </recommendedName>
</protein>
<evidence type="ECO:0008006" key="4">
    <source>
        <dbReference type="Google" id="ProtNLM"/>
    </source>
</evidence>
<dbReference type="AlphaFoldDB" id="A0A1R0GVR7"/>
<gene>
    <name evidence="2" type="ORF">AYI68_g4901</name>
</gene>
<proteinExistence type="predicted"/>
<keyword evidence="1" id="KW-0472">Membrane</keyword>
<dbReference type="Proteomes" id="UP000187455">
    <property type="component" value="Unassembled WGS sequence"/>
</dbReference>
<name>A0A1R0GVR7_9FUNG</name>